<dbReference type="Proteomes" id="UP001255601">
    <property type="component" value="Unassembled WGS sequence"/>
</dbReference>
<evidence type="ECO:0000313" key="3">
    <source>
        <dbReference type="Proteomes" id="UP001255601"/>
    </source>
</evidence>
<gene>
    <name evidence="2" type="ORF">QE369_002994</name>
</gene>
<feature type="compositionally biased region" description="Acidic residues" evidence="1">
    <location>
        <begin position="36"/>
        <end position="49"/>
    </location>
</feature>
<accession>A0AAJ2BDH2</accession>
<proteinExistence type="predicted"/>
<feature type="region of interest" description="Disordered" evidence="1">
    <location>
        <begin position="1"/>
        <end position="60"/>
    </location>
</feature>
<reference evidence="2" key="1">
    <citation type="submission" date="2023-08" db="EMBL/GenBank/DDBJ databases">
        <title>Functional and genomic diversity of the sorghum phyllosphere microbiome.</title>
        <authorList>
            <person name="Shade A."/>
        </authorList>
    </citation>
    <scope>NUCLEOTIDE SEQUENCE</scope>
    <source>
        <strain evidence="2">SORGH_AS_0974</strain>
    </source>
</reference>
<dbReference type="EMBL" id="JAVIZC010000003">
    <property type="protein sequence ID" value="MDR6102797.1"/>
    <property type="molecule type" value="Genomic_DNA"/>
</dbReference>
<sequence>MAQRTGNTVEIDLDEDELANSASAPVVDEDRPAVIEDGEENIVDEDGDPLDALPKSAKKNADGSITLPLQYPIGITTRKDGKVRERWFEELTFHRLNGANQRAIAAASGEMMSVVAFSQSTRINQAVMNALFDKMDAADINNGGRVLNHFLSSGPKTGR</sequence>
<dbReference type="AlphaFoldDB" id="A0AAJ2BDH2"/>
<comment type="caution">
    <text evidence="2">The sequence shown here is derived from an EMBL/GenBank/DDBJ whole genome shotgun (WGS) entry which is preliminary data.</text>
</comment>
<dbReference type="RefSeq" id="WP_309771382.1">
    <property type="nucleotide sequence ID" value="NZ_JAVIZC010000003.1"/>
</dbReference>
<organism evidence="2 3">
    <name type="scientific">Agrobacterium larrymoorei</name>
    <dbReference type="NCBI Taxonomy" id="160699"/>
    <lineage>
        <taxon>Bacteria</taxon>
        <taxon>Pseudomonadati</taxon>
        <taxon>Pseudomonadota</taxon>
        <taxon>Alphaproteobacteria</taxon>
        <taxon>Hyphomicrobiales</taxon>
        <taxon>Rhizobiaceae</taxon>
        <taxon>Rhizobium/Agrobacterium group</taxon>
        <taxon>Agrobacterium</taxon>
    </lineage>
</organism>
<evidence type="ECO:0000313" key="2">
    <source>
        <dbReference type="EMBL" id="MDR6102797.1"/>
    </source>
</evidence>
<protein>
    <submittedName>
        <fullName evidence="2">Uncharacterized protein</fullName>
    </submittedName>
</protein>
<evidence type="ECO:0000256" key="1">
    <source>
        <dbReference type="SAM" id="MobiDB-lite"/>
    </source>
</evidence>
<name>A0AAJ2BDH2_9HYPH</name>